<dbReference type="PANTHER" id="PTHR11814">
    <property type="entry name" value="SULFATE TRANSPORTER"/>
    <property type="match status" value="1"/>
</dbReference>
<dbReference type="InterPro" id="IPR002645">
    <property type="entry name" value="STAS_dom"/>
</dbReference>
<dbReference type="GO" id="GO:0055085">
    <property type="term" value="P:transmembrane transport"/>
    <property type="evidence" value="ECO:0007669"/>
    <property type="project" value="InterPro"/>
</dbReference>
<feature type="transmembrane region" description="Helical" evidence="5">
    <location>
        <begin position="395"/>
        <end position="425"/>
    </location>
</feature>
<accession>A0A918P323</accession>
<keyword evidence="3 5" id="KW-1133">Transmembrane helix</keyword>
<dbReference type="CDD" id="cd07042">
    <property type="entry name" value="STAS_SulP_like_sulfate_transporter"/>
    <property type="match status" value="1"/>
</dbReference>
<dbReference type="EMBL" id="BMYX01000009">
    <property type="protein sequence ID" value="GGY15864.1"/>
    <property type="molecule type" value="Genomic_DNA"/>
</dbReference>
<reference evidence="7" key="2">
    <citation type="submission" date="2020-09" db="EMBL/GenBank/DDBJ databases">
        <authorList>
            <person name="Sun Q."/>
            <person name="Kim S."/>
        </authorList>
    </citation>
    <scope>NUCLEOTIDE SEQUENCE</scope>
    <source>
        <strain evidence="7">KCTC 32182</strain>
    </source>
</reference>
<organism evidence="7 8">
    <name type="scientific">Paludibacterium paludis</name>
    <dbReference type="NCBI Taxonomy" id="1225769"/>
    <lineage>
        <taxon>Bacteria</taxon>
        <taxon>Pseudomonadati</taxon>
        <taxon>Pseudomonadota</taxon>
        <taxon>Betaproteobacteria</taxon>
        <taxon>Neisseriales</taxon>
        <taxon>Chromobacteriaceae</taxon>
        <taxon>Paludibacterium</taxon>
    </lineage>
</organism>
<feature type="domain" description="STAS" evidence="6">
    <location>
        <begin position="448"/>
        <end position="542"/>
    </location>
</feature>
<comment type="subcellular location">
    <subcellularLocation>
        <location evidence="1">Membrane</location>
        <topology evidence="1">Multi-pass membrane protein</topology>
    </subcellularLocation>
</comment>
<dbReference type="RefSeq" id="WP_244976378.1">
    <property type="nucleotide sequence ID" value="NZ_CP069161.1"/>
</dbReference>
<dbReference type="InterPro" id="IPR011547">
    <property type="entry name" value="SLC26A/SulP_dom"/>
</dbReference>
<feature type="transmembrane region" description="Helical" evidence="5">
    <location>
        <begin position="299"/>
        <end position="318"/>
    </location>
</feature>
<evidence type="ECO:0000259" key="6">
    <source>
        <dbReference type="PROSITE" id="PS50801"/>
    </source>
</evidence>
<feature type="transmembrane region" description="Helical" evidence="5">
    <location>
        <begin position="338"/>
        <end position="357"/>
    </location>
</feature>
<name>A0A918P323_9NEIS</name>
<reference evidence="7" key="1">
    <citation type="journal article" date="2014" name="Int. J. Syst. Evol. Microbiol.">
        <title>Complete genome sequence of Corynebacterium casei LMG S-19264T (=DSM 44701T), isolated from a smear-ripened cheese.</title>
        <authorList>
            <consortium name="US DOE Joint Genome Institute (JGI-PGF)"/>
            <person name="Walter F."/>
            <person name="Albersmeier A."/>
            <person name="Kalinowski J."/>
            <person name="Ruckert C."/>
        </authorList>
    </citation>
    <scope>NUCLEOTIDE SEQUENCE</scope>
    <source>
        <strain evidence="7">KCTC 32182</strain>
    </source>
</reference>
<evidence type="ECO:0000313" key="7">
    <source>
        <dbReference type="EMBL" id="GGY15864.1"/>
    </source>
</evidence>
<dbReference type="AlphaFoldDB" id="A0A918P323"/>
<protein>
    <submittedName>
        <fullName evidence="7">Sodium-independent anion transporter</fullName>
    </submittedName>
</protein>
<sequence length="569" mass="59639">MPLSGWLPRWMTGYRRHWWWGDVTAAVVVTLLLVPQSLAYAAVAGLPAGIGLTASVVPLVIYPFTGKSHAQSVGPMAVTSLMVLATLSKFATPHGADYVALAALLALLSGAMLVLMGMLRFGFLADLVSGPVMAAFLAASAGLIIVSQLAALAGLPGGGTALPSLLAHLWRVRGALDPAAAGFGLVSLALFAGLRRVVAPSLLSAGVSERMAQAAGRAVPCLVILAGMAVCRYLLPGLPRVGEVPSGVPELALPWSVLGRVPDLVVPAFFIAIVNYVQSLSVAQWLAQRRGDTVDPDRELLAIGLCNLGAGAFGAFPVTGGLTRSVVNESAGAQTQLASLMTAALMLSVMLFAGRALAWLPLPALAATIIVSVSGMLTFAPLVRAWRTDRADAAAWAATFGLVLLLGVDAGIIAGVVVSLASWLWRSRQPHMAEVGRVPGTEHFRNVLRYDVERLPGVRMLRVDESLYFGNQRVVRERILERAGGDGGIRFLVLVMSGVNRVDASALAMLSDLDGALAERGVTLYLAEVKGPVGDVLERGGLLAGFSGRIFLSAHAAWRFLSMPADFQI</sequence>
<evidence type="ECO:0000256" key="4">
    <source>
        <dbReference type="ARBA" id="ARBA00023136"/>
    </source>
</evidence>
<keyword evidence="2 5" id="KW-0812">Transmembrane</keyword>
<dbReference type="Pfam" id="PF00916">
    <property type="entry name" value="Sulfate_transp"/>
    <property type="match status" value="1"/>
</dbReference>
<feature type="transmembrane region" description="Helical" evidence="5">
    <location>
        <begin position="98"/>
        <end position="119"/>
    </location>
</feature>
<evidence type="ECO:0000313" key="8">
    <source>
        <dbReference type="Proteomes" id="UP000645257"/>
    </source>
</evidence>
<dbReference type="SUPFAM" id="SSF52091">
    <property type="entry name" value="SpoIIaa-like"/>
    <property type="match status" value="1"/>
</dbReference>
<dbReference type="InterPro" id="IPR036513">
    <property type="entry name" value="STAS_dom_sf"/>
</dbReference>
<gene>
    <name evidence="7" type="ORF">GCM10011289_19030</name>
</gene>
<comment type="caution">
    <text evidence="7">The sequence shown here is derived from an EMBL/GenBank/DDBJ whole genome shotgun (WGS) entry which is preliminary data.</text>
</comment>
<proteinExistence type="predicted"/>
<feature type="transmembrane region" description="Helical" evidence="5">
    <location>
        <begin position="40"/>
        <end position="61"/>
    </location>
</feature>
<keyword evidence="8" id="KW-1185">Reference proteome</keyword>
<evidence type="ECO:0000256" key="3">
    <source>
        <dbReference type="ARBA" id="ARBA00022989"/>
    </source>
</evidence>
<feature type="transmembrane region" description="Helical" evidence="5">
    <location>
        <begin position="364"/>
        <end position="383"/>
    </location>
</feature>
<evidence type="ECO:0000256" key="1">
    <source>
        <dbReference type="ARBA" id="ARBA00004141"/>
    </source>
</evidence>
<evidence type="ECO:0000256" key="2">
    <source>
        <dbReference type="ARBA" id="ARBA00022692"/>
    </source>
</evidence>
<dbReference type="PROSITE" id="PS50801">
    <property type="entry name" value="STAS"/>
    <property type="match status" value="1"/>
</dbReference>
<feature type="transmembrane region" description="Helical" evidence="5">
    <location>
        <begin position="17"/>
        <end position="34"/>
    </location>
</feature>
<feature type="transmembrane region" description="Helical" evidence="5">
    <location>
        <begin position="214"/>
        <end position="235"/>
    </location>
</feature>
<keyword evidence="4 5" id="KW-0472">Membrane</keyword>
<feature type="transmembrane region" description="Helical" evidence="5">
    <location>
        <begin position="264"/>
        <end position="287"/>
    </location>
</feature>
<dbReference type="InterPro" id="IPR001902">
    <property type="entry name" value="SLC26A/SulP_fam"/>
</dbReference>
<feature type="transmembrane region" description="Helical" evidence="5">
    <location>
        <begin position="131"/>
        <end position="155"/>
    </location>
</feature>
<evidence type="ECO:0000256" key="5">
    <source>
        <dbReference type="SAM" id="Phobius"/>
    </source>
</evidence>
<dbReference type="Pfam" id="PF01740">
    <property type="entry name" value="STAS"/>
    <property type="match status" value="1"/>
</dbReference>
<feature type="transmembrane region" description="Helical" evidence="5">
    <location>
        <begin position="175"/>
        <end position="194"/>
    </location>
</feature>
<dbReference type="Proteomes" id="UP000645257">
    <property type="component" value="Unassembled WGS sequence"/>
</dbReference>
<dbReference type="Gene3D" id="3.30.750.24">
    <property type="entry name" value="STAS domain"/>
    <property type="match status" value="1"/>
</dbReference>
<dbReference type="GO" id="GO:0016020">
    <property type="term" value="C:membrane"/>
    <property type="evidence" value="ECO:0007669"/>
    <property type="project" value="UniProtKB-SubCell"/>
</dbReference>